<organism evidence="2 4">
    <name type="scientific">Cupriavidus taiwanensis</name>
    <dbReference type="NCBI Taxonomy" id="164546"/>
    <lineage>
        <taxon>Bacteria</taxon>
        <taxon>Pseudomonadati</taxon>
        <taxon>Pseudomonadota</taxon>
        <taxon>Betaproteobacteria</taxon>
        <taxon>Burkholderiales</taxon>
        <taxon>Burkholderiaceae</taxon>
        <taxon>Cupriavidus</taxon>
    </lineage>
</organism>
<accession>A0A375EDH1</accession>
<dbReference type="Proteomes" id="UP000256952">
    <property type="component" value="Plasmid CBM2613_p"/>
</dbReference>
<dbReference type="EMBL" id="LT976981">
    <property type="protein sequence ID" value="SOZ74483.1"/>
    <property type="molecule type" value="Genomic_DNA"/>
</dbReference>
<feature type="compositionally biased region" description="Low complexity" evidence="1">
    <location>
        <begin position="98"/>
        <end position="109"/>
    </location>
</feature>
<feature type="region of interest" description="Disordered" evidence="1">
    <location>
        <begin position="90"/>
        <end position="109"/>
    </location>
</feature>
<geneLocation type="plasmid" evidence="4">
    <name>cbm2613_p</name>
</geneLocation>
<evidence type="ECO:0000313" key="2">
    <source>
        <dbReference type="EMBL" id="SOZ74483.1"/>
    </source>
</evidence>
<evidence type="ECO:0000313" key="4">
    <source>
        <dbReference type="Proteomes" id="UP000256952"/>
    </source>
</evidence>
<evidence type="ECO:0000256" key="1">
    <source>
        <dbReference type="SAM" id="MobiDB-lite"/>
    </source>
</evidence>
<gene>
    <name evidence="3" type="ORF">CBM2612_P0065</name>
    <name evidence="2" type="ORF">CBM2613_P20048</name>
</gene>
<geneLocation type="plasmid" evidence="3">
    <name>I</name>
</geneLocation>
<evidence type="ECO:0000313" key="3">
    <source>
        <dbReference type="EMBL" id="SPD48720.1"/>
    </source>
</evidence>
<name>A0A375EDH1_9BURK</name>
<reference evidence="2" key="1">
    <citation type="submission" date="2018-01" db="EMBL/GenBank/DDBJ databases">
        <authorList>
            <person name="Clerissi C."/>
        </authorList>
    </citation>
    <scope>NUCLEOTIDE SEQUENCE</scope>
    <source>
        <strain evidence="2">Cupriavidus taiwanensis STM 8556</strain>
        <plasmid evidence="2">CBM2613_p</plasmid>
    </source>
</reference>
<proteinExistence type="predicted"/>
<protein>
    <submittedName>
        <fullName evidence="2">Uncharacterized protein</fullName>
    </submittedName>
</protein>
<geneLocation type="plasmid" evidence="2">
    <name>CBM2613_p</name>
</geneLocation>
<dbReference type="RefSeq" id="WP_115683783.1">
    <property type="nucleotide sequence ID" value="NZ_LT976979.1"/>
</dbReference>
<dbReference type="EMBL" id="LT984809">
    <property type="protein sequence ID" value="SPD48720.1"/>
    <property type="molecule type" value="Genomic_DNA"/>
</dbReference>
<reference evidence="3 4" key="2">
    <citation type="submission" date="2018-01" db="EMBL/GenBank/DDBJ databases">
        <authorList>
            <person name="Gaut B.S."/>
            <person name="Morton B.R."/>
            <person name="Clegg M.T."/>
            <person name="Duvall M.R."/>
        </authorList>
    </citation>
    <scope>NUCLEOTIDE SEQUENCE [LARGE SCALE GENOMIC DNA]</scope>
    <source>
        <strain evidence="3">Cupriavidus taiwanensis STM 8555</strain>
        <plasmid evidence="3">I</plasmid>
        <plasmid evidence="4">Plasmid cbm2613_p</plasmid>
    </source>
</reference>
<keyword evidence="2" id="KW-0614">Plasmid</keyword>
<sequence>MLERWIELASQGGGRFLILVIDEAQGMSQQEWLWLGSEWPTGSGLWFTASLAPVPCAQGFRLADSATALMHAMTDCLPVGYCLANQFPDEDGEPCLPPRAAALGRGRGR</sequence>
<dbReference type="AlphaFoldDB" id="A0A375EDH1"/>